<gene>
    <name evidence="2" type="ORF">L3X39_03750</name>
</gene>
<dbReference type="CDD" id="cd04301">
    <property type="entry name" value="NAT_SF"/>
    <property type="match status" value="1"/>
</dbReference>
<dbReference type="Proteomes" id="UP001200022">
    <property type="component" value="Unassembled WGS sequence"/>
</dbReference>
<organism evidence="2 3">
    <name type="scientific">Flaviramulus multivorans</name>
    <dbReference type="NCBI Taxonomy" id="1304750"/>
    <lineage>
        <taxon>Bacteria</taxon>
        <taxon>Pseudomonadati</taxon>
        <taxon>Bacteroidota</taxon>
        <taxon>Flavobacteriia</taxon>
        <taxon>Flavobacteriales</taxon>
        <taxon>Flavobacteriaceae</taxon>
        <taxon>Flaviramulus</taxon>
    </lineage>
</organism>
<dbReference type="Gene3D" id="3.40.630.30">
    <property type="match status" value="1"/>
</dbReference>
<evidence type="ECO:0000313" key="2">
    <source>
        <dbReference type="EMBL" id="MCF7559739.1"/>
    </source>
</evidence>
<comment type="caution">
    <text evidence="2">The sequence shown here is derived from an EMBL/GenBank/DDBJ whole genome shotgun (WGS) entry which is preliminary data.</text>
</comment>
<proteinExistence type="predicted"/>
<reference evidence="2 3" key="1">
    <citation type="submission" date="2022-01" db="EMBL/GenBank/DDBJ databases">
        <title>Draft genome sequence of Sabulilitoribacter multivorans KCTC 32326.</title>
        <authorList>
            <person name="Oh J.-S."/>
        </authorList>
    </citation>
    <scope>NUCLEOTIDE SEQUENCE [LARGE SCALE GENOMIC DNA]</scope>
    <source>
        <strain evidence="2 3">M-M16</strain>
    </source>
</reference>
<dbReference type="Pfam" id="PF00583">
    <property type="entry name" value="Acetyltransf_1"/>
    <property type="match status" value="1"/>
</dbReference>
<dbReference type="RefSeq" id="WP_237230405.1">
    <property type="nucleotide sequence ID" value="NZ_JAKKDV010000001.1"/>
</dbReference>
<dbReference type="SUPFAM" id="SSF55729">
    <property type="entry name" value="Acyl-CoA N-acyltransferases (Nat)"/>
    <property type="match status" value="1"/>
</dbReference>
<dbReference type="EMBL" id="JAKKDV010000001">
    <property type="protein sequence ID" value="MCF7559739.1"/>
    <property type="molecule type" value="Genomic_DNA"/>
</dbReference>
<evidence type="ECO:0000259" key="1">
    <source>
        <dbReference type="PROSITE" id="PS51186"/>
    </source>
</evidence>
<name>A0ABS9IG80_9FLAO</name>
<feature type="domain" description="N-acetyltransferase" evidence="1">
    <location>
        <begin position="7"/>
        <end position="184"/>
    </location>
</feature>
<keyword evidence="3" id="KW-1185">Reference proteome</keyword>
<dbReference type="InterPro" id="IPR000182">
    <property type="entry name" value="GNAT_dom"/>
</dbReference>
<dbReference type="InterPro" id="IPR016181">
    <property type="entry name" value="Acyl_CoA_acyltransferase"/>
</dbReference>
<dbReference type="PROSITE" id="PS51186">
    <property type="entry name" value="GNAT"/>
    <property type="match status" value="1"/>
</dbReference>
<accession>A0ABS9IG80</accession>
<evidence type="ECO:0000313" key="3">
    <source>
        <dbReference type="Proteomes" id="UP001200022"/>
    </source>
</evidence>
<protein>
    <submittedName>
        <fullName evidence="2">GNAT family N-acetyltransferase</fullName>
    </submittedName>
</protein>
<sequence length="184" mass="21178">MVKKDVAYCRTTTDEELRQILKLQEQNLKEVLSSQEKHQEGFVTLKHSFDILKKMNDACAHCVAKHEGKVVGYALSMLQNFKNDIPLLVPMFNEIDKALEEKNLSRHYIAMGQVCVDKNFRGQGVFRGLYNYMANQLRGDFDAIITEVDTKNIRSSNAHKGIGFEALKNYTSNNRHWEVIILKL</sequence>